<keyword evidence="3" id="KW-1185">Reference proteome</keyword>
<name>A0AAE3D3S6_9HYPH</name>
<dbReference type="RefSeq" id="WP_220231118.1">
    <property type="nucleotide sequence ID" value="NZ_JAICBX010000006.1"/>
</dbReference>
<evidence type="ECO:0000313" key="3">
    <source>
        <dbReference type="Proteomes" id="UP001196509"/>
    </source>
</evidence>
<gene>
    <name evidence="2" type="ORF">K1W69_24560</name>
</gene>
<reference evidence="2" key="1">
    <citation type="submission" date="2021-08" db="EMBL/GenBank/DDBJ databases">
        <title>Hoeflea bacterium WL0058 sp. nov., isolated from the sediment.</title>
        <authorList>
            <person name="Wang L."/>
            <person name="Zhang D."/>
        </authorList>
    </citation>
    <scope>NUCLEOTIDE SEQUENCE</scope>
    <source>
        <strain evidence="2">WL0058</strain>
    </source>
</reference>
<feature type="region of interest" description="Disordered" evidence="1">
    <location>
        <begin position="41"/>
        <end position="70"/>
    </location>
</feature>
<organism evidence="2 3">
    <name type="scientific">Flavimaribacter sediminis</name>
    <dbReference type="NCBI Taxonomy" id="2865987"/>
    <lineage>
        <taxon>Bacteria</taxon>
        <taxon>Pseudomonadati</taxon>
        <taxon>Pseudomonadota</taxon>
        <taxon>Alphaproteobacteria</taxon>
        <taxon>Hyphomicrobiales</taxon>
        <taxon>Rhizobiaceae</taxon>
        <taxon>Flavimaribacter</taxon>
    </lineage>
</organism>
<sequence>MFEIKTLRTLAGAAGMIARGAVLQVGKDVPDAIARAWLRAGHAERVTAPQKSKRNRSPGSDGSDTELETR</sequence>
<proteinExistence type="predicted"/>
<protein>
    <submittedName>
        <fullName evidence="2">Uncharacterized protein</fullName>
    </submittedName>
</protein>
<dbReference type="Proteomes" id="UP001196509">
    <property type="component" value="Unassembled WGS sequence"/>
</dbReference>
<evidence type="ECO:0000313" key="2">
    <source>
        <dbReference type="EMBL" id="MBW8640387.1"/>
    </source>
</evidence>
<dbReference type="AlphaFoldDB" id="A0AAE3D3S6"/>
<dbReference type="EMBL" id="JAICBX010000006">
    <property type="protein sequence ID" value="MBW8640387.1"/>
    <property type="molecule type" value="Genomic_DNA"/>
</dbReference>
<evidence type="ECO:0000256" key="1">
    <source>
        <dbReference type="SAM" id="MobiDB-lite"/>
    </source>
</evidence>
<accession>A0AAE3D3S6</accession>
<comment type="caution">
    <text evidence="2">The sequence shown here is derived from an EMBL/GenBank/DDBJ whole genome shotgun (WGS) entry which is preliminary data.</text>
</comment>